<protein>
    <recommendedName>
        <fullName evidence="7">DUF1343 domain-containing protein</fullName>
    </recommendedName>
</protein>
<dbReference type="GO" id="GO:0033922">
    <property type="term" value="F:peptidoglycan beta-N-acetylmuramidase activity"/>
    <property type="evidence" value="ECO:0007669"/>
    <property type="project" value="InterPro"/>
</dbReference>
<feature type="domain" description="Peptidoglycan beta-N-acetylmuramidase NamZ N-terminal" evidence="3">
    <location>
        <begin position="51"/>
        <end position="251"/>
    </location>
</feature>
<evidence type="ECO:0000259" key="4">
    <source>
        <dbReference type="Pfam" id="PF20732"/>
    </source>
</evidence>
<reference evidence="5 6" key="1">
    <citation type="submission" date="2008-07" db="EMBL/GenBank/DDBJ databases">
        <title>Complete sequence of Geobacter bemidjiensis BEM.</title>
        <authorList>
            <consortium name="US DOE Joint Genome Institute"/>
            <person name="Lucas S."/>
            <person name="Copeland A."/>
            <person name="Lapidus A."/>
            <person name="Glavina del Rio T."/>
            <person name="Dalin E."/>
            <person name="Tice H."/>
            <person name="Bruce D."/>
            <person name="Goodwin L."/>
            <person name="Pitluck S."/>
            <person name="Kiss H."/>
            <person name="Brettin T."/>
            <person name="Detter J.C."/>
            <person name="Han C."/>
            <person name="Kuske C.R."/>
            <person name="Schmutz J."/>
            <person name="Larimer F."/>
            <person name="Land M."/>
            <person name="Hauser L."/>
            <person name="Kyrpides N."/>
            <person name="Lykidis A."/>
            <person name="Lovley D."/>
            <person name="Richardson P."/>
        </authorList>
    </citation>
    <scope>NUCLEOTIDE SEQUENCE [LARGE SCALE GENOMIC DNA]</scope>
    <source>
        <strain evidence="6">ATCC BAA-1014 / DSM 16622 / JCM 12645 / Bem</strain>
    </source>
</reference>
<gene>
    <name evidence="5" type="ordered locus">Gbem_3179</name>
</gene>
<reference evidence="5 6" key="2">
    <citation type="journal article" date="2010" name="BMC Genomics">
        <title>The genome of Geobacter bemidjiensis, exemplar for the subsurface clade of Geobacter species that predominate in Fe(III)-reducing subsurface environments.</title>
        <authorList>
            <person name="Aklujkar M."/>
            <person name="Young N.D."/>
            <person name="Holmes D."/>
            <person name="Chavan M."/>
            <person name="Risso C."/>
            <person name="Kiss H.E."/>
            <person name="Han C.S."/>
            <person name="Land M.L."/>
            <person name="Lovley D.R."/>
        </authorList>
    </citation>
    <scope>NUCLEOTIDE SEQUENCE [LARGE SCALE GENOMIC DNA]</scope>
    <source>
        <strain evidence="6">ATCC BAA-1014 / DSM 16622 / JCM 12645 / Bem</strain>
    </source>
</reference>
<feature type="region of interest" description="Disordered" evidence="1">
    <location>
        <begin position="423"/>
        <end position="444"/>
    </location>
</feature>
<dbReference type="EMBL" id="CP001124">
    <property type="protein sequence ID" value="ACH40180.1"/>
    <property type="molecule type" value="Genomic_DNA"/>
</dbReference>
<evidence type="ECO:0000313" key="5">
    <source>
        <dbReference type="EMBL" id="ACH40180.1"/>
    </source>
</evidence>
<evidence type="ECO:0000256" key="1">
    <source>
        <dbReference type="SAM" id="MobiDB-lite"/>
    </source>
</evidence>
<name>B5E9K6_CITBB</name>
<feature type="signal peptide" evidence="2">
    <location>
        <begin position="1"/>
        <end position="27"/>
    </location>
</feature>
<feature type="domain" description="Peptidoglycan beta-N-acetylmuramidase NamZ C-terminal" evidence="4">
    <location>
        <begin position="255"/>
        <end position="415"/>
    </location>
</feature>
<dbReference type="PANTHER" id="PTHR42915">
    <property type="entry name" value="HYPOTHETICAL 460 KDA PROTEIN IN FEUA-SIGW INTERGENIC REGION [PRECURSOR]"/>
    <property type="match status" value="1"/>
</dbReference>
<dbReference type="HOGENOM" id="CLU_033227_1_0_7"/>
<feature type="chain" id="PRO_5002832386" description="DUF1343 domain-containing protein" evidence="2">
    <location>
        <begin position="28"/>
        <end position="444"/>
    </location>
</feature>
<dbReference type="InterPro" id="IPR008302">
    <property type="entry name" value="NamZ"/>
</dbReference>
<dbReference type="Gene3D" id="3.40.50.12170">
    <property type="entry name" value="Uncharacterised protein PF07075, DUF1343"/>
    <property type="match status" value="1"/>
</dbReference>
<organism evidence="5 6">
    <name type="scientific">Citrifermentans bemidjiense (strain ATCC BAA-1014 / DSM 16622 / JCM 12645 / Bem)</name>
    <name type="common">Geobacter bemidjiensis</name>
    <dbReference type="NCBI Taxonomy" id="404380"/>
    <lineage>
        <taxon>Bacteria</taxon>
        <taxon>Pseudomonadati</taxon>
        <taxon>Thermodesulfobacteriota</taxon>
        <taxon>Desulfuromonadia</taxon>
        <taxon>Geobacterales</taxon>
        <taxon>Geobacteraceae</taxon>
        <taxon>Citrifermentans</taxon>
    </lineage>
</organism>
<evidence type="ECO:0000313" key="6">
    <source>
        <dbReference type="Proteomes" id="UP000008825"/>
    </source>
</evidence>
<dbReference type="Gene3D" id="3.90.1150.140">
    <property type="match status" value="1"/>
</dbReference>
<dbReference type="Proteomes" id="UP000008825">
    <property type="component" value="Chromosome"/>
</dbReference>
<dbReference type="KEGG" id="gbm:Gbem_3179"/>
<evidence type="ECO:0000259" key="3">
    <source>
        <dbReference type="Pfam" id="PF07075"/>
    </source>
</evidence>
<evidence type="ECO:0008006" key="7">
    <source>
        <dbReference type="Google" id="ProtNLM"/>
    </source>
</evidence>
<keyword evidence="6" id="KW-1185">Reference proteome</keyword>
<accession>B5E9K6</accession>
<dbReference type="Pfam" id="PF20732">
    <property type="entry name" value="NamZ_C"/>
    <property type="match status" value="1"/>
</dbReference>
<proteinExistence type="predicted"/>
<dbReference type="AlphaFoldDB" id="B5E9K6"/>
<dbReference type="PIRSF" id="PIRSF016719">
    <property type="entry name" value="UCP016719"/>
    <property type="match status" value="1"/>
</dbReference>
<dbReference type="Pfam" id="PF07075">
    <property type="entry name" value="NamZ_N"/>
    <property type="match status" value="1"/>
</dbReference>
<sequence>MRLFRVLPYLLSLSLMLTLFSPPPSQAALVKTGAEVLAEQNFLPLRGKNFALVTNHSAMVGEVHLLDLMKSKGLQPAVIFTPEHGLKGTAEDGVHLADDSSDGIPVISLYGAVKQPRQEDLKGIDLIVFDIQDAGVRFYTYISTMGLAMQAAARDGIPFMVLDRANPLGGDYVGGFLRDGIPASFTSLYPIPIAHGMTVGELAGMIKGEAMLPGLAQLDLKVVRMQGWQRAMRWPDTGLSWVATSPNLASFESVLLYPGTGLLEGTSASEGRGSTLPFQLAGWPGIDPLALAARLNGEQLRGIRFEPVQFTPVRIPGVSSVPKYRDREVNGVRIDITDYSKVLPVETGIAVLSALHALVPEPVRPSFFRAGFDDMAGSAELRKAVEQGESAAGISARCNGELSRFLALREAYLLYGDEPASTAGAAGKATDASGLAQKEGHPSR</sequence>
<keyword evidence="2" id="KW-0732">Signal</keyword>
<dbReference type="STRING" id="404380.Gbem_3179"/>
<dbReference type="PANTHER" id="PTHR42915:SF1">
    <property type="entry name" value="PEPTIDOGLYCAN BETA-N-ACETYLMURAMIDASE NAMZ"/>
    <property type="match status" value="1"/>
</dbReference>
<evidence type="ECO:0000256" key="2">
    <source>
        <dbReference type="SAM" id="SignalP"/>
    </source>
</evidence>
<dbReference type="InterPro" id="IPR048503">
    <property type="entry name" value="NamZ_C"/>
</dbReference>
<dbReference type="eggNOG" id="COG3876">
    <property type="taxonomic scope" value="Bacteria"/>
</dbReference>
<dbReference type="InterPro" id="IPR048502">
    <property type="entry name" value="NamZ_N"/>
</dbReference>